<evidence type="ECO:0000313" key="2">
    <source>
        <dbReference type="Proteomes" id="UP000054686"/>
    </source>
</evidence>
<dbReference type="OrthoDB" id="3249956at2"/>
<evidence type="ECO:0000313" key="1">
    <source>
        <dbReference type="EMBL" id="KSW13086.1"/>
    </source>
</evidence>
<dbReference type="Proteomes" id="UP000054686">
    <property type="component" value="Unassembled WGS sequence"/>
</dbReference>
<reference evidence="1 2" key="1">
    <citation type="submission" date="2015-10" db="EMBL/GenBank/DDBJ databases">
        <title>Draft Genome of Actinomyces odontolyticus subsp. actinosynbacter strain XH001.</title>
        <authorList>
            <person name="Mclean J.S."/>
            <person name="He X."/>
        </authorList>
    </citation>
    <scope>NUCLEOTIDE SEQUENCE [LARGE SCALE GENOMIC DNA]</scope>
    <source>
        <strain evidence="1 2">XH001</strain>
    </source>
</reference>
<dbReference type="AlphaFoldDB" id="A0A0V8RYH9"/>
<protein>
    <submittedName>
        <fullName evidence="1">Uncharacterized protein</fullName>
    </submittedName>
</protein>
<name>A0A0V8RYH9_9ACTO</name>
<organism evidence="1 2">
    <name type="scientific">Schaalia odontolytica</name>
    <dbReference type="NCBI Taxonomy" id="1660"/>
    <lineage>
        <taxon>Bacteria</taxon>
        <taxon>Bacillati</taxon>
        <taxon>Actinomycetota</taxon>
        <taxon>Actinomycetes</taxon>
        <taxon>Actinomycetales</taxon>
        <taxon>Actinomycetaceae</taxon>
        <taxon>Schaalia</taxon>
    </lineage>
</organism>
<accession>A0A0V8RYH9</accession>
<proteinExistence type="predicted"/>
<dbReference type="EMBL" id="LLVT01000001">
    <property type="protein sequence ID" value="KSW13086.1"/>
    <property type="molecule type" value="Genomic_DNA"/>
</dbReference>
<gene>
    <name evidence="1" type="ORF">APY09_01610</name>
</gene>
<dbReference type="RefSeq" id="WP_060565864.1">
    <property type="nucleotide sequence ID" value="NZ_CP040006.1"/>
</dbReference>
<comment type="caution">
    <text evidence="1">The sequence shown here is derived from an EMBL/GenBank/DDBJ whole genome shotgun (WGS) entry which is preliminary data.</text>
</comment>
<sequence length="274" mass="29338">MINAYETEDGVVFDMSAMECEALRSYADGLLTDPDHPFVELLRGQGLVVGDTPVPRLAALLQAFSQATKVLTAWVVAPAGCRRSTFFVGPHSAAVLRCDDGLPLPGEDDPLSVWVVDSAQLRDTFFELSAIGEPSGEGIVPTAVPATLFGALERAEVTEILVEVPKVAREIAEVIDVEVDEVTGTFWADVADEAWVGLAVRVVDVASYPSLSGESWRLLATSEEVCEVLAGVEFTELYPDEVPLLTGADGEFWAVAAPSSPGVLWEDIEDVLSE</sequence>